<dbReference type="CTD" id="9940997"/>
<dbReference type="InParanoid" id="A0A1S0U604"/>
<dbReference type="KEGG" id="loa:LOAG_03608"/>
<dbReference type="OMA" id="ESIFCKK"/>
<dbReference type="GeneID" id="9940997"/>
<organism evidence="1">
    <name type="scientific">Loa loa</name>
    <name type="common">Eye worm</name>
    <name type="synonym">Filaria loa</name>
    <dbReference type="NCBI Taxonomy" id="7209"/>
    <lineage>
        <taxon>Eukaryota</taxon>
        <taxon>Metazoa</taxon>
        <taxon>Ecdysozoa</taxon>
        <taxon>Nematoda</taxon>
        <taxon>Chromadorea</taxon>
        <taxon>Rhabditida</taxon>
        <taxon>Spirurina</taxon>
        <taxon>Spiruromorpha</taxon>
        <taxon>Filarioidea</taxon>
        <taxon>Onchocercidae</taxon>
        <taxon>Loa</taxon>
    </lineage>
</organism>
<reference evidence="1" key="1">
    <citation type="submission" date="2012-04" db="EMBL/GenBank/DDBJ databases">
        <title>The Genome Sequence of Loa loa.</title>
        <authorList>
            <consortium name="The Broad Institute Genome Sequencing Platform"/>
            <consortium name="Broad Institute Genome Sequencing Center for Infectious Disease"/>
            <person name="Nutman T.B."/>
            <person name="Fink D.L."/>
            <person name="Russ C."/>
            <person name="Young S."/>
            <person name="Zeng Q."/>
            <person name="Gargeya S."/>
            <person name="Alvarado L."/>
            <person name="Berlin A."/>
            <person name="Chapman S.B."/>
            <person name="Chen Z."/>
            <person name="Freedman E."/>
            <person name="Gellesch M."/>
            <person name="Goldberg J."/>
            <person name="Griggs A."/>
            <person name="Gujja S."/>
            <person name="Heilman E.R."/>
            <person name="Heiman D."/>
            <person name="Howarth C."/>
            <person name="Mehta T."/>
            <person name="Neiman D."/>
            <person name="Pearson M."/>
            <person name="Roberts A."/>
            <person name="Saif S."/>
            <person name="Shea T."/>
            <person name="Shenoy N."/>
            <person name="Sisk P."/>
            <person name="Stolte C."/>
            <person name="Sykes S."/>
            <person name="White J."/>
            <person name="Yandava C."/>
            <person name="Haas B."/>
            <person name="Henn M.R."/>
            <person name="Nusbaum C."/>
            <person name="Birren B."/>
        </authorList>
    </citation>
    <scope>NUCLEOTIDE SEQUENCE [LARGE SCALE GENOMIC DNA]</scope>
</reference>
<dbReference type="AlphaFoldDB" id="A0A1S0U604"/>
<dbReference type="OrthoDB" id="10320573at2759"/>
<accession>A0A1S0U604</accession>
<evidence type="ECO:0000313" key="1">
    <source>
        <dbReference type="EMBL" id="EFO24880.1"/>
    </source>
</evidence>
<sequence>MNGIIKSGCLVRIDQYHRRAEVQGRGVCRRICKKSNKKLKILEAIFCKKKATTQIRYDFSIKNCSQIPKQHQLCLIRNISYSNSSDAFPVQLKLHRCRKRLTV</sequence>
<dbReference type="EMBL" id="JH712097">
    <property type="protein sequence ID" value="EFO24880.1"/>
    <property type="molecule type" value="Genomic_DNA"/>
</dbReference>
<dbReference type="RefSeq" id="XP_003139193.1">
    <property type="nucleotide sequence ID" value="XM_003139145.1"/>
</dbReference>
<gene>
    <name evidence="1" type="ORF">LOAG_03608</name>
</gene>
<proteinExistence type="predicted"/>
<protein>
    <submittedName>
        <fullName evidence="1">Uncharacterized protein</fullName>
    </submittedName>
</protein>
<name>A0A1S0U604_LOALO</name>